<evidence type="ECO:0000256" key="1">
    <source>
        <dbReference type="SAM" id="MobiDB-lite"/>
    </source>
</evidence>
<evidence type="ECO:0000256" key="2">
    <source>
        <dbReference type="SAM" id="SignalP"/>
    </source>
</evidence>
<dbReference type="EMBL" id="JBFALK010000015">
    <property type="protein sequence ID" value="MEV0972225.1"/>
    <property type="molecule type" value="Genomic_DNA"/>
</dbReference>
<feature type="region of interest" description="Disordered" evidence="1">
    <location>
        <begin position="311"/>
        <end position="330"/>
    </location>
</feature>
<dbReference type="Proteomes" id="UP001551675">
    <property type="component" value="Unassembled WGS sequence"/>
</dbReference>
<dbReference type="RefSeq" id="WP_358137135.1">
    <property type="nucleotide sequence ID" value="NZ_JBFALK010000015.1"/>
</dbReference>
<gene>
    <name evidence="3" type="ORF">AB0I59_26805</name>
</gene>
<evidence type="ECO:0008006" key="5">
    <source>
        <dbReference type="Google" id="ProtNLM"/>
    </source>
</evidence>
<sequence>MRGRGRALVMLAAVVALAGVAVAYAAAATRRDAGPGRAVDLAASGRVLFVRNGRVASAPLGDPAAPVTVSGLTCQRFYAAAGTGVCVVVRPGPVPSTYAVVVDRTMKEVTRVQSAGIPNRARVSASGRMVSWTVFVTGDSYNRGGFSTWTGILDTRTGYAVPNMENIQLYIDGKRYRSADVNYWGVTFAADDNRFYATVSTRGRTYLVEGDYGRWEARTLRENAECPSLSPDGTRLVFKKRVAPEASARPWRLYALDLATMRETPLAERESVDDQAAWLDERTVMYGRQGDVWSVPADGGGAPRLLLRDAASPALGGPGHTGAAASMSAR</sequence>
<dbReference type="SUPFAM" id="SSF82171">
    <property type="entry name" value="DPP6 N-terminal domain-like"/>
    <property type="match status" value="1"/>
</dbReference>
<protein>
    <recommendedName>
        <fullName evidence="5">TolB-like translocation protein</fullName>
    </recommendedName>
</protein>
<comment type="caution">
    <text evidence="3">The sequence shown here is derived from an EMBL/GenBank/DDBJ whole genome shotgun (WGS) entry which is preliminary data.</text>
</comment>
<feature type="chain" id="PRO_5047183319" description="TolB-like translocation protein" evidence="2">
    <location>
        <begin position="26"/>
        <end position="330"/>
    </location>
</feature>
<dbReference type="InterPro" id="IPR011042">
    <property type="entry name" value="6-blade_b-propeller_TolB-like"/>
</dbReference>
<accession>A0ABV3GKQ1</accession>
<evidence type="ECO:0000313" key="4">
    <source>
        <dbReference type="Proteomes" id="UP001551675"/>
    </source>
</evidence>
<reference evidence="3 4" key="1">
    <citation type="submission" date="2024-06" db="EMBL/GenBank/DDBJ databases">
        <title>The Natural Products Discovery Center: Release of the First 8490 Sequenced Strains for Exploring Actinobacteria Biosynthetic Diversity.</title>
        <authorList>
            <person name="Kalkreuter E."/>
            <person name="Kautsar S.A."/>
            <person name="Yang D."/>
            <person name="Bader C.D."/>
            <person name="Teijaro C.N."/>
            <person name="Fluegel L."/>
            <person name="Davis C.M."/>
            <person name="Simpson J.R."/>
            <person name="Lauterbach L."/>
            <person name="Steele A.D."/>
            <person name="Gui C."/>
            <person name="Meng S."/>
            <person name="Li G."/>
            <person name="Viehrig K."/>
            <person name="Ye F."/>
            <person name="Su P."/>
            <person name="Kiefer A.F."/>
            <person name="Nichols A."/>
            <person name="Cepeda A.J."/>
            <person name="Yan W."/>
            <person name="Fan B."/>
            <person name="Jiang Y."/>
            <person name="Adhikari A."/>
            <person name="Zheng C.-J."/>
            <person name="Schuster L."/>
            <person name="Cowan T.M."/>
            <person name="Smanski M.J."/>
            <person name="Chevrette M.G."/>
            <person name="De Carvalho L.P.S."/>
            <person name="Shen B."/>
        </authorList>
    </citation>
    <scope>NUCLEOTIDE SEQUENCE [LARGE SCALE GENOMIC DNA]</scope>
    <source>
        <strain evidence="3 4">NPDC050100</strain>
    </source>
</reference>
<dbReference type="Gene3D" id="2.120.10.30">
    <property type="entry name" value="TolB, C-terminal domain"/>
    <property type="match status" value="1"/>
</dbReference>
<proteinExistence type="predicted"/>
<evidence type="ECO:0000313" key="3">
    <source>
        <dbReference type="EMBL" id="MEV0972225.1"/>
    </source>
</evidence>
<keyword evidence="2" id="KW-0732">Signal</keyword>
<organism evidence="3 4">
    <name type="scientific">Microtetraspora glauca</name>
    <dbReference type="NCBI Taxonomy" id="1996"/>
    <lineage>
        <taxon>Bacteria</taxon>
        <taxon>Bacillati</taxon>
        <taxon>Actinomycetota</taxon>
        <taxon>Actinomycetes</taxon>
        <taxon>Streptosporangiales</taxon>
        <taxon>Streptosporangiaceae</taxon>
        <taxon>Microtetraspora</taxon>
    </lineage>
</organism>
<keyword evidence="4" id="KW-1185">Reference proteome</keyword>
<name>A0ABV3GKQ1_MICGL</name>
<feature type="signal peptide" evidence="2">
    <location>
        <begin position="1"/>
        <end position="25"/>
    </location>
</feature>